<dbReference type="FunFam" id="3.40.30.10:FF:000020">
    <property type="entry name" value="Peroxiredoxin"/>
    <property type="match status" value="1"/>
</dbReference>
<dbReference type="VEuPathDB" id="AmoebaDB:DICPUDRAFT_48839"/>
<dbReference type="EMBL" id="GL871132">
    <property type="protein sequence ID" value="EGC33663.1"/>
    <property type="molecule type" value="Genomic_DNA"/>
</dbReference>
<dbReference type="SUPFAM" id="SSF52833">
    <property type="entry name" value="Thioredoxin-like"/>
    <property type="match status" value="1"/>
</dbReference>
<evidence type="ECO:0000256" key="7">
    <source>
        <dbReference type="RuleBase" id="RU366011"/>
    </source>
</evidence>
<accession>F0ZQY6</accession>
<comment type="similarity">
    <text evidence="1 7">Belongs to the peroxiredoxin family. Prx5 subfamily.</text>
</comment>
<dbReference type="Proteomes" id="UP000001064">
    <property type="component" value="Unassembled WGS sequence"/>
</dbReference>
<dbReference type="AlphaFoldDB" id="F0ZQY6"/>
<evidence type="ECO:0000313" key="9">
    <source>
        <dbReference type="EMBL" id="EGC33663.1"/>
    </source>
</evidence>
<evidence type="ECO:0000256" key="3">
    <source>
        <dbReference type="ARBA" id="ARBA00022862"/>
    </source>
</evidence>
<evidence type="ECO:0000256" key="5">
    <source>
        <dbReference type="ARBA" id="ARBA00023284"/>
    </source>
</evidence>
<dbReference type="GO" id="GO:0045454">
    <property type="term" value="P:cell redox homeostasis"/>
    <property type="evidence" value="ECO:0000318"/>
    <property type="project" value="GO_Central"/>
</dbReference>
<dbReference type="PROSITE" id="PS51352">
    <property type="entry name" value="THIOREDOXIN_2"/>
    <property type="match status" value="1"/>
</dbReference>
<dbReference type="RefSeq" id="XP_003289833.1">
    <property type="nucleotide sequence ID" value="XM_003289785.1"/>
</dbReference>
<feature type="domain" description="Thioredoxin" evidence="8">
    <location>
        <begin position="2"/>
        <end position="167"/>
    </location>
</feature>
<keyword evidence="10" id="KW-1185">Reference proteome</keyword>
<evidence type="ECO:0000256" key="4">
    <source>
        <dbReference type="ARBA" id="ARBA00023002"/>
    </source>
</evidence>
<evidence type="ECO:0000256" key="2">
    <source>
        <dbReference type="ARBA" id="ARBA00022559"/>
    </source>
</evidence>
<proteinExistence type="inferred from homology"/>
<dbReference type="GeneID" id="10503251"/>
<dbReference type="GO" id="GO:0042744">
    <property type="term" value="P:hydrogen peroxide catabolic process"/>
    <property type="evidence" value="ECO:0000318"/>
    <property type="project" value="GO_Central"/>
</dbReference>
<name>F0ZQY6_DICPU</name>
<evidence type="ECO:0000256" key="6">
    <source>
        <dbReference type="PIRSR" id="PIRSR637944-1"/>
    </source>
</evidence>
<dbReference type="InterPro" id="IPR037944">
    <property type="entry name" value="PRX5-like"/>
</dbReference>
<dbReference type="PANTHER" id="PTHR10430">
    <property type="entry name" value="PEROXIREDOXIN"/>
    <property type="match status" value="1"/>
</dbReference>
<dbReference type="GO" id="GO:0005739">
    <property type="term" value="C:mitochondrion"/>
    <property type="evidence" value="ECO:0000318"/>
    <property type="project" value="GO_Central"/>
</dbReference>
<dbReference type="GO" id="GO:0005777">
    <property type="term" value="C:peroxisome"/>
    <property type="evidence" value="ECO:0000318"/>
    <property type="project" value="GO_Central"/>
</dbReference>
<dbReference type="FunCoup" id="F0ZQY6">
    <property type="interactions" value="420"/>
</dbReference>
<comment type="function">
    <text evidence="7">Thiol-specific peroxidase that catalyzes the reduction of hydrogen peroxide and organic hydroperoxides to water and alcohols, respectively. Plays a role in cell protection against oxidative stress by detoxifying peroxides.</text>
</comment>
<keyword evidence="5 7" id="KW-0676">Redox-active center</keyword>
<dbReference type="GO" id="GO:0034599">
    <property type="term" value="P:cellular response to oxidative stress"/>
    <property type="evidence" value="ECO:0000318"/>
    <property type="project" value="GO_Central"/>
</dbReference>
<dbReference type="InterPro" id="IPR013740">
    <property type="entry name" value="Redoxin"/>
</dbReference>
<feature type="active site" description="Cysteine sulfenic acid (-SOH) intermediate" evidence="6">
    <location>
        <position position="56"/>
    </location>
</feature>
<dbReference type="OMA" id="YTMNGWA"/>
<dbReference type="InterPro" id="IPR013766">
    <property type="entry name" value="Thioredoxin_domain"/>
</dbReference>
<sequence>MLKVGQKVPLDVTLGKCLKPAADGSCPVAPKVNSGDLFSNRRVVVFALPGAFTPTCSAKHLPGFIQKSGEIKSKNIDEIFCLATNDSFVMSAWGKEQGAGDSVTLISDGNSEFTKKIGMTLDATGFLMGPERSKRYAMILDDGVVKHIGLDESGFEHSSAEAILKQL</sequence>
<evidence type="ECO:0000256" key="1">
    <source>
        <dbReference type="ARBA" id="ARBA00010505"/>
    </source>
</evidence>
<keyword evidence="3 7" id="KW-0049">Antioxidant</keyword>
<dbReference type="eggNOG" id="KOG0541">
    <property type="taxonomic scope" value="Eukaryota"/>
</dbReference>
<dbReference type="InParanoid" id="F0ZQY6"/>
<keyword evidence="2 7" id="KW-0575">Peroxidase</keyword>
<dbReference type="InterPro" id="IPR036249">
    <property type="entry name" value="Thioredoxin-like_sf"/>
</dbReference>
<reference evidence="10" key="1">
    <citation type="journal article" date="2011" name="Genome Biol.">
        <title>Comparative genomics of the social amoebae Dictyostelium discoideum and Dictyostelium purpureum.</title>
        <authorList>
            <consortium name="US DOE Joint Genome Institute (JGI-PGF)"/>
            <person name="Sucgang R."/>
            <person name="Kuo A."/>
            <person name="Tian X."/>
            <person name="Salerno W."/>
            <person name="Parikh A."/>
            <person name="Feasley C.L."/>
            <person name="Dalin E."/>
            <person name="Tu H."/>
            <person name="Huang E."/>
            <person name="Barry K."/>
            <person name="Lindquist E."/>
            <person name="Shapiro H."/>
            <person name="Bruce D."/>
            <person name="Schmutz J."/>
            <person name="Salamov A."/>
            <person name="Fey P."/>
            <person name="Gaudet P."/>
            <person name="Anjard C."/>
            <person name="Babu M.M."/>
            <person name="Basu S."/>
            <person name="Bushmanova Y."/>
            <person name="van der Wel H."/>
            <person name="Katoh-Kurasawa M."/>
            <person name="Dinh C."/>
            <person name="Coutinho P.M."/>
            <person name="Saito T."/>
            <person name="Elias M."/>
            <person name="Schaap P."/>
            <person name="Kay R.R."/>
            <person name="Henrissat B."/>
            <person name="Eichinger L."/>
            <person name="Rivero F."/>
            <person name="Putnam N.H."/>
            <person name="West C.M."/>
            <person name="Loomis W.F."/>
            <person name="Chisholm R.L."/>
            <person name="Shaulsky G."/>
            <person name="Strassmann J.E."/>
            <person name="Queller D.C."/>
            <person name="Kuspa A."/>
            <person name="Grigoriev I.V."/>
        </authorList>
    </citation>
    <scope>NUCLEOTIDE SEQUENCE [LARGE SCALE GENOMIC DNA]</scope>
    <source>
        <strain evidence="10">QSDP1</strain>
    </source>
</reference>
<protein>
    <recommendedName>
        <fullName evidence="8">Thioredoxin domain-containing protein</fullName>
    </recommendedName>
</protein>
<evidence type="ECO:0000313" key="10">
    <source>
        <dbReference type="Proteomes" id="UP000001064"/>
    </source>
</evidence>
<dbReference type="GO" id="GO:0005737">
    <property type="term" value="C:cytoplasm"/>
    <property type="evidence" value="ECO:0000318"/>
    <property type="project" value="GO_Central"/>
</dbReference>
<keyword evidence="4 7" id="KW-0560">Oxidoreductase</keyword>
<dbReference type="GO" id="GO:0008379">
    <property type="term" value="F:thioredoxin peroxidase activity"/>
    <property type="evidence" value="ECO:0000318"/>
    <property type="project" value="GO_Central"/>
</dbReference>
<dbReference type="OrthoDB" id="1882547at2759"/>
<dbReference type="PANTHER" id="PTHR10430:SF16">
    <property type="entry name" value="PEROXIREDOXIN-5, MITOCHONDRIAL"/>
    <property type="match status" value="1"/>
</dbReference>
<dbReference type="KEGG" id="dpp:DICPUDRAFT_48839"/>
<dbReference type="STRING" id="5786.F0ZQY6"/>
<organism evidence="9 10">
    <name type="scientific">Dictyostelium purpureum</name>
    <name type="common">Slime mold</name>
    <dbReference type="NCBI Taxonomy" id="5786"/>
    <lineage>
        <taxon>Eukaryota</taxon>
        <taxon>Amoebozoa</taxon>
        <taxon>Evosea</taxon>
        <taxon>Eumycetozoa</taxon>
        <taxon>Dictyostelia</taxon>
        <taxon>Dictyosteliales</taxon>
        <taxon>Dictyosteliaceae</taxon>
        <taxon>Dictyostelium</taxon>
    </lineage>
</organism>
<evidence type="ECO:0000259" key="8">
    <source>
        <dbReference type="PROSITE" id="PS51352"/>
    </source>
</evidence>
<dbReference type="CDD" id="cd03013">
    <property type="entry name" value="PRX5_like"/>
    <property type="match status" value="1"/>
</dbReference>
<dbReference type="Pfam" id="PF08534">
    <property type="entry name" value="Redoxin"/>
    <property type="match status" value="1"/>
</dbReference>
<gene>
    <name evidence="9" type="ORF">DICPUDRAFT_48839</name>
</gene>
<dbReference type="Gene3D" id="3.40.30.10">
    <property type="entry name" value="Glutaredoxin"/>
    <property type="match status" value="1"/>
</dbReference>